<dbReference type="EMBL" id="CP121682">
    <property type="protein sequence ID" value="WGD38729.1"/>
    <property type="molecule type" value="Genomic_DNA"/>
</dbReference>
<keyword evidence="7" id="KW-1185">Reference proteome</keyword>
<dbReference type="CDD" id="cd00610">
    <property type="entry name" value="OAT_like"/>
    <property type="match status" value="1"/>
</dbReference>
<evidence type="ECO:0000313" key="6">
    <source>
        <dbReference type="EMBL" id="WGD45235.1"/>
    </source>
</evidence>
<dbReference type="InterPro" id="IPR015421">
    <property type="entry name" value="PyrdxlP-dep_Trfase_major"/>
</dbReference>
<dbReference type="RefSeq" id="WP_279331623.1">
    <property type="nucleotide sequence ID" value="NZ_CP121682.1"/>
</dbReference>
<gene>
    <name evidence="4" type="ORF">PYS65_00230</name>
    <name evidence="5" type="ORF">PYS65_33890</name>
    <name evidence="6" type="ORF">PYS65_34735</name>
</gene>
<dbReference type="InterPro" id="IPR005814">
    <property type="entry name" value="Aminotrans_3"/>
</dbReference>
<geneLocation type="plasmid" evidence="6 7">
    <name>punmamed2</name>
</geneLocation>
<name>A0ABY8K8X1_9ACTN</name>
<protein>
    <submittedName>
        <fullName evidence="5">Aspartate aminotransferase family protein</fullName>
    </submittedName>
</protein>
<dbReference type="PROSITE" id="PS00600">
    <property type="entry name" value="AA_TRANSFER_CLASS_3"/>
    <property type="match status" value="1"/>
</dbReference>
<dbReference type="PANTHER" id="PTHR45688">
    <property type="match status" value="1"/>
</dbReference>
<proteinExistence type="inferred from homology"/>
<dbReference type="SUPFAM" id="SSF53383">
    <property type="entry name" value="PLP-dependent transferases"/>
    <property type="match status" value="1"/>
</dbReference>
<keyword evidence="5" id="KW-0808">Transferase</keyword>
<evidence type="ECO:0000256" key="3">
    <source>
        <dbReference type="RuleBase" id="RU003560"/>
    </source>
</evidence>
<sequence>MSAPTDQSAAVRRVGSADEFWATARRHLVRYARSDFSPALIERAAGSYVFDSDGRAILDFTSGQMSGLLGHSHPAIVESVSQSIATLDHLFSWMLSRPVVDLAAALARTLPPSLSKVLLLSTGGESNEAAIKMAKLSTGGYEVVAFDQSYHGVTHASSAATYGVSRAGYGPVAPGNIVVPTPNAYRPLFTRDGRHDWQAELDHAFAMVDRQSTGSLAAFIAEPVLSTGGVIDLPPGYLAALKQKCAERGMLLILDEAQTGLCRTGDWYAFQRDGVTPDILTLSKTLGAGLPLSAVITSEEIEARCHERGYYFATTHVSDPLPAAVGLAVIDVLTQGAYDQTARRLGDRLQRGLSELKDRHEHIGDVRGRGLLQGVELVTDRDTKEPAGDFGSAVTDACFRLGLHLNIVQFPGSSSILRLAPPLTITDTELDRGLDILDQALTAAAQRR</sequence>
<comment type="similarity">
    <text evidence="1 3">Belongs to the class-III pyridoxal-phosphate-dependent aminotransferase family.</text>
</comment>
<keyword evidence="6" id="KW-0614">Plasmid</keyword>
<evidence type="ECO:0000313" key="7">
    <source>
        <dbReference type="Proteomes" id="UP001216440"/>
    </source>
</evidence>
<dbReference type="Pfam" id="PF00202">
    <property type="entry name" value="Aminotran_3"/>
    <property type="match status" value="1"/>
</dbReference>
<evidence type="ECO:0000256" key="2">
    <source>
        <dbReference type="ARBA" id="ARBA00022898"/>
    </source>
</evidence>
<evidence type="ECO:0000313" key="5">
    <source>
        <dbReference type="EMBL" id="WGD44719.1"/>
    </source>
</evidence>
<dbReference type="InterPro" id="IPR049704">
    <property type="entry name" value="Aminotrans_3_PPA_site"/>
</dbReference>
<accession>A0ABY8K8X1</accession>
<dbReference type="Gene3D" id="3.90.1150.10">
    <property type="entry name" value="Aspartate Aminotransferase, domain 1"/>
    <property type="match status" value="1"/>
</dbReference>
<dbReference type="GO" id="GO:0008483">
    <property type="term" value="F:transaminase activity"/>
    <property type="evidence" value="ECO:0007669"/>
    <property type="project" value="UniProtKB-KW"/>
</dbReference>
<dbReference type="EMBL" id="CP121682">
    <property type="protein sequence ID" value="WGD44719.1"/>
    <property type="molecule type" value="Genomic_DNA"/>
</dbReference>
<dbReference type="Proteomes" id="UP001216440">
    <property type="component" value="Plasmid punmamed2"/>
</dbReference>
<evidence type="ECO:0000256" key="1">
    <source>
        <dbReference type="ARBA" id="ARBA00008954"/>
    </source>
</evidence>
<keyword evidence="2 3" id="KW-0663">Pyridoxal phosphate</keyword>
<dbReference type="InterPro" id="IPR015422">
    <property type="entry name" value="PyrdxlP-dep_Trfase_small"/>
</dbReference>
<dbReference type="PIRSF" id="PIRSF000521">
    <property type="entry name" value="Transaminase_4ab_Lys_Orn"/>
    <property type="match status" value="1"/>
</dbReference>
<dbReference type="PANTHER" id="PTHR45688:SF13">
    <property type="entry name" value="ALANINE--GLYOXYLATE AMINOTRANSFERASE 2-LIKE"/>
    <property type="match status" value="1"/>
</dbReference>
<dbReference type="EMBL" id="CP121683">
    <property type="protein sequence ID" value="WGD45235.1"/>
    <property type="molecule type" value="Genomic_DNA"/>
</dbReference>
<keyword evidence="5" id="KW-0032">Aminotransferase</keyword>
<dbReference type="InterPro" id="IPR015424">
    <property type="entry name" value="PyrdxlP-dep_Trfase"/>
</dbReference>
<dbReference type="Proteomes" id="UP001216440">
    <property type="component" value="Chromosome"/>
</dbReference>
<reference evidence="5 7" key="1">
    <citation type="submission" date="2023-03" db="EMBL/GenBank/DDBJ databases">
        <authorList>
            <person name="Mo P."/>
        </authorList>
    </citation>
    <scope>NUCLEOTIDE SEQUENCE [LARGE SCALE GENOMIC DNA]</scope>
    <source>
        <strain evidence="5 7">HUAS 5</strain>
        <plasmid evidence="6 7">punmamed2</plasmid>
    </source>
</reference>
<evidence type="ECO:0000313" key="4">
    <source>
        <dbReference type="EMBL" id="WGD38729.1"/>
    </source>
</evidence>
<dbReference type="Gene3D" id="3.40.640.10">
    <property type="entry name" value="Type I PLP-dependent aspartate aminotransferase-like (Major domain)"/>
    <property type="match status" value="1"/>
</dbReference>
<organism evidence="5 7">
    <name type="scientific">Streptomyces cathayae</name>
    <dbReference type="NCBI Taxonomy" id="3031124"/>
    <lineage>
        <taxon>Bacteria</taxon>
        <taxon>Bacillati</taxon>
        <taxon>Actinomycetota</taxon>
        <taxon>Actinomycetes</taxon>
        <taxon>Kitasatosporales</taxon>
        <taxon>Streptomycetaceae</taxon>
        <taxon>Streptomyces</taxon>
    </lineage>
</organism>